<dbReference type="PANTHER" id="PTHR34351:SF1">
    <property type="entry name" value="SLR1927 PROTEIN"/>
    <property type="match status" value="1"/>
</dbReference>
<evidence type="ECO:0000259" key="3">
    <source>
        <dbReference type="Pfam" id="PF01882"/>
    </source>
</evidence>
<gene>
    <name evidence="4" type="ORF">GCM10009640_27840</name>
</gene>
<keyword evidence="2" id="KW-0472">Membrane</keyword>
<keyword evidence="2" id="KW-1133">Transmembrane helix</keyword>
<feature type="compositionally biased region" description="Basic and acidic residues" evidence="1">
    <location>
        <begin position="166"/>
        <end position="184"/>
    </location>
</feature>
<comment type="caution">
    <text evidence="4">The sequence shown here is derived from an EMBL/GenBank/DDBJ whole genome shotgun (WGS) entry which is preliminary data.</text>
</comment>
<reference evidence="4 5" key="1">
    <citation type="journal article" date="2019" name="Int. J. Syst. Evol. Microbiol.">
        <title>The Global Catalogue of Microorganisms (GCM) 10K type strain sequencing project: providing services to taxonomists for standard genome sequencing and annotation.</title>
        <authorList>
            <consortium name="The Broad Institute Genomics Platform"/>
            <consortium name="The Broad Institute Genome Sequencing Center for Infectious Disease"/>
            <person name="Wu L."/>
            <person name="Ma J."/>
        </authorList>
    </citation>
    <scope>NUCLEOTIDE SEQUENCE [LARGE SCALE GENOMIC DNA]</scope>
    <source>
        <strain evidence="4 5">JCM 12398</strain>
    </source>
</reference>
<evidence type="ECO:0000256" key="1">
    <source>
        <dbReference type="SAM" id="MobiDB-lite"/>
    </source>
</evidence>
<evidence type="ECO:0000256" key="2">
    <source>
        <dbReference type="SAM" id="Phobius"/>
    </source>
</evidence>
<evidence type="ECO:0000313" key="4">
    <source>
        <dbReference type="EMBL" id="GAA1426513.1"/>
    </source>
</evidence>
<evidence type="ECO:0000313" key="5">
    <source>
        <dbReference type="Proteomes" id="UP001501266"/>
    </source>
</evidence>
<feature type="region of interest" description="Disordered" evidence="1">
    <location>
        <begin position="150"/>
        <end position="185"/>
    </location>
</feature>
<keyword evidence="5" id="KW-1185">Reference proteome</keyword>
<name>A0ABN1Z0F1_9MICO</name>
<protein>
    <recommendedName>
        <fullName evidence="3">DUF58 domain-containing protein</fullName>
    </recommendedName>
</protein>
<dbReference type="Pfam" id="PF01882">
    <property type="entry name" value="DUF58"/>
    <property type="match status" value="1"/>
</dbReference>
<sequence>MLVLLGVALAVAAYWERQAVLLVPAALCLGVVLLGAWWVLGTASKVRVVAPGVLEEGEDAVLRIVADPRQAGDRWGTWAPGPERYLHLEGELDDEGGATVPLGDHPRGRWRLAPVQITALDPFRVMRTERTVDPRANLVVGPALLPVDSSALRSNRESGRQSQSRNADETDAMVREWRPGDPQRRVHWRQSAKRGQLMVRQEANPATDALVVLVDTAGAVGHGRDAEDRLARAACSIVRALAGRDRVVQVEETGEPSITSADWRDRAAALAGFASLAAEERAEPTARSARSTTAAHVVALEEAAPERWTLPPGSTLWLVAARDAPAQRLAPGSRVRVQRWLDWVGPARELR</sequence>
<dbReference type="Proteomes" id="UP001501266">
    <property type="component" value="Unassembled WGS sequence"/>
</dbReference>
<keyword evidence="2" id="KW-0812">Transmembrane</keyword>
<accession>A0ABN1Z0F1</accession>
<organism evidence="4 5">
    <name type="scientific">Agrococcus citreus</name>
    <dbReference type="NCBI Taxonomy" id="84643"/>
    <lineage>
        <taxon>Bacteria</taxon>
        <taxon>Bacillati</taxon>
        <taxon>Actinomycetota</taxon>
        <taxon>Actinomycetes</taxon>
        <taxon>Micrococcales</taxon>
        <taxon>Microbacteriaceae</taxon>
        <taxon>Agrococcus</taxon>
    </lineage>
</organism>
<proteinExistence type="predicted"/>
<dbReference type="InterPro" id="IPR002881">
    <property type="entry name" value="DUF58"/>
</dbReference>
<dbReference type="EMBL" id="BAAAKK010000006">
    <property type="protein sequence ID" value="GAA1426513.1"/>
    <property type="molecule type" value="Genomic_DNA"/>
</dbReference>
<dbReference type="PANTHER" id="PTHR34351">
    <property type="entry name" value="SLR1927 PROTEIN-RELATED"/>
    <property type="match status" value="1"/>
</dbReference>
<feature type="transmembrane region" description="Helical" evidence="2">
    <location>
        <begin position="23"/>
        <end position="40"/>
    </location>
</feature>
<feature type="domain" description="DUF58" evidence="3">
    <location>
        <begin position="174"/>
        <end position="241"/>
    </location>
</feature>